<organism evidence="1 2">
    <name type="scientific">Candidatus Nitrospira nitrosa</name>
    <dbReference type="NCBI Taxonomy" id="1742972"/>
    <lineage>
        <taxon>Bacteria</taxon>
        <taxon>Pseudomonadati</taxon>
        <taxon>Nitrospirota</taxon>
        <taxon>Nitrospiria</taxon>
        <taxon>Nitrospirales</taxon>
        <taxon>Nitrospiraceae</taxon>
        <taxon>Nitrospira</taxon>
    </lineage>
</organism>
<dbReference type="EMBL" id="CZQA01000012">
    <property type="protein sequence ID" value="CUS38754.1"/>
    <property type="molecule type" value="Genomic_DNA"/>
</dbReference>
<dbReference type="Proteomes" id="UP000199032">
    <property type="component" value="Unassembled WGS sequence"/>
</dbReference>
<evidence type="ECO:0000313" key="1">
    <source>
        <dbReference type="EMBL" id="CUS38754.1"/>
    </source>
</evidence>
<name>A0A0S4LUR5_9BACT</name>
<reference evidence="1 2" key="1">
    <citation type="submission" date="2015-10" db="EMBL/GenBank/DDBJ databases">
        <authorList>
            <person name="Gilbert D.G."/>
        </authorList>
    </citation>
    <scope>NUCLEOTIDE SEQUENCE [LARGE SCALE GENOMIC DNA]</scope>
    <source>
        <strain evidence="1">COMA1</strain>
    </source>
</reference>
<sequence>MSSIIFYLLQTWTYLSLSMCRAKLLTIANYIFHTTIHTLSKAIAKLTVKFLYTLK</sequence>
<keyword evidence="2" id="KW-1185">Reference proteome</keyword>
<evidence type="ECO:0000313" key="2">
    <source>
        <dbReference type="Proteomes" id="UP000199032"/>
    </source>
</evidence>
<gene>
    <name evidence="1" type="ORF">COMA1_60053</name>
</gene>
<protein>
    <submittedName>
        <fullName evidence="1">Uncharacterized protein</fullName>
    </submittedName>
</protein>
<dbReference type="AlphaFoldDB" id="A0A0S4LUR5"/>
<proteinExistence type="predicted"/>
<accession>A0A0S4LUR5</accession>